<proteinExistence type="inferred from homology"/>
<evidence type="ECO:0000313" key="4">
    <source>
        <dbReference type="EMBL" id="CEM07739.1"/>
    </source>
</evidence>
<name>A0A0G4F670_9ALVE</name>
<organism evidence="4">
    <name type="scientific">Chromera velia CCMP2878</name>
    <dbReference type="NCBI Taxonomy" id="1169474"/>
    <lineage>
        <taxon>Eukaryota</taxon>
        <taxon>Sar</taxon>
        <taxon>Alveolata</taxon>
        <taxon>Colpodellida</taxon>
        <taxon>Chromeraceae</taxon>
        <taxon>Chromera</taxon>
    </lineage>
</organism>
<accession>A0A0G4F670</accession>
<dbReference type="PANTHER" id="PTHR23248:SF9">
    <property type="entry name" value="PHOSPHOLIPID SCRAMBLASE"/>
    <property type="match status" value="1"/>
</dbReference>
<dbReference type="GO" id="GO:0005886">
    <property type="term" value="C:plasma membrane"/>
    <property type="evidence" value="ECO:0007669"/>
    <property type="project" value="TreeGrafter"/>
</dbReference>
<reference evidence="4" key="1">
    <citation type="submission" date="2014-11" db="EMBL/GenBank/DDBJ databases">
        <authorList>
            <person name="Otto D Thomas"/>
            <person name="Naeem Raeece"/>
        </authorList>
    </citation>
    <scope>NUCLEOTIDE SEQUENCE</scope>
</reference>
<protein>
    <recommendedName>
        <fullName evidence="2">Phospholipid scramblase</fullName>
    </recommendedName>
</protein>
<evidence type="ECO:0000256" key="1">
    <source>
        <dbReference type="ARBA" id="ARBA00005350"/>
    </source>
</evidence>
<comment type="similarity">
    <text evidence="1 2">Belongs to the phospholipid scramblase family.</text>
</comment>
<gene>
    <name evidence="4" type="ORF">Cvel_15345</name>
</gene>
<dbReference type="AlphaFoldDB" id="A0A0G4F670"/>
<dbReference type="InterPro" id="IPR005552">
    <property type="entry name" value="Scramblase"/>
</dbReference>
<dbReference type="EMBL" id="CDMZ01000143">
    <property type="protein sequence ID" value="CEM07739.1"/>
    <property type="molecule type" value="Genomic_DNA"/>
</dbReference>
<feature type="compositionally biased region" description="Pro residues" evidence="3">
    <location>
        <begin position="44"/>
        <end position="63"/>
    </location>
</feature>
<dbReference type="GO" id="GO:0017128">
    <property type="term" value="F:phospholipid scramblase activity"/>
    <property type="evidence" value="ECO:0007669"/>
    <property type="project" value="InterPro"/>
</dbReference>
<dbReference type="PANTHER" id="PTHR23248">
    <property type="entry name" value="PHOSPHOLIPID SCRAMBLASE-RELATED"/>
    <property type="match status" value="1"/>
</dbReference>
<evidence type="ECO:0000256" key="2">
    <source>
        <dbReference type="RuleBase" id="RU363116"/>
    </source>
</evidence>
<feature type="region of interest" description="Disordered" evidence="3">
    <location>
        <begin position="78"/>
        <end position="97"/>
    </location>
</feature>
<dbReference type="Pfam" id="PF03803">
    <property type="entry name" value="Scramblase"/>
    <property type="match status" value="1"/>
</dbReference>
<sequence>MGPPAGAQPPPEGYAGQAPPPFVHPGTMPEPPQTQPLMQAQGYPPQPAQGYPPQPAQGYPPQPAQGYPQAEQVKQQHYPKGFHPGANGAPVPPGPGGPQVYAPPIMVMDPMTMLAQQERVYVKEKLRLIELLGIDAANKYVIRDTYKNNLFVAKETTGCCERNCIPNKSVSSSKATAANLDSAASVPVAHARRSSSLSQTSPRGYLWGRSRRVEFGHVQDPQWKALLVSAAIFMDFRLFNGADSQRNNENGAAVGGLIAASFR</sequence>
<feature type="compositionally biased region" description="Pro residues" evidence="3">
    <location>
        <begin position="1"/>
        <end position="34"/>
    </location>
</feature>
<evidence type="ECO:0000256" key="3">
    <source>
        <dbReference type="SAM" id="MobiDB-lite"/>
    </source>
</evidence>
<dbReference type="VEuPathDB" id="CryptoDB:Cvel_15345"/>
<feature type="region of interest" description="Disordered" evidence="3">
    <location>
        <begin position="1"/>
        <end position="73"/>
    </location>
</feature>